<dbReference type="GO" id="GO:0006352">
    <property type="term" value="P:DNA-templated transcription initiation"/>
    <property type="evidence" value="ECO:0007669"/>
    <property type="project" value="InterPro"/>
</dbReference>
<dbReference type="InterPro" id="IPR039425">
    <property type="entry name" value="RNA_pol_sigma-70-like"/>
</dbReference>
<dbReference type="CDD" id="cd06171">
    <property type="entry name" value="Sigma70_r4"/>
    <property type="match status" value="1"/>
</dbReference>
<dbReference type="GO" id="GO:0003677">
    <property type="term" value="F:DNA binding"/>
    <property type="evidence" value="ECO:0007669"/>
    <property type="project" value="InterPro"/>
</dbReference>
<feature type="domain" description="RNA polymerase sigma factor 70 region 4 type 2" evidence="6">
    <location>
        <begin position="127"/>
        <end position="179"/>
    </location>
</feature>
<dbReference type="EMBL" id="JAAFZH010000001">
    <property type="protein sequence ID" value="NDU93617.1"/>
    <property type="molecule type" value="Genomic_DNA"/>
</dbReference>
<dbReference type="AlphaFoldDB" id="A0A6L9L2J5"/>
<dbReference type="NCBIfam" id="TIGR02937">
    <property type="entry name" value="sigma70-ECF"/>
    <property type="match status" value="1"/>
</dbReference>
<comment type="similarity">
    <text evidence="1">Belongs to the sigma-70 factor family. ECF subfamily.</text>
</comment>
<keyword evidence="4" id="KW-0804">Transcription</keyword>
<keyword evidence="8" id="KW-1185">Reference proteome</keyword>
<evidence type="ECO:0000256" key="1">
    <source>
        <dbReference type="ARBA" id="ARBA00010641"/>
    </source>
</evidence>
<dbReference type="Gene3D" id="1.10.10.10">
    <property type="entry name" value="Winged helix-like DNA-binding domain superfamily/Winged helix DNA-binding domain"/>
    <property type="match status" value="1"/>
</dbReference>
<comment type="caution">
    <text evidence="7">The sequence shown here is derived from an EMBL/GenBank/DDBJ whole genome shotgun (WGS) entry which is preliminary data.</text>
</comment>
<reference evidence="7 8" key="1">
    <citation type="submission" date="2020-02" db="EMBL/GenBank/DDBJ databases">
        <title>Draft genome sequence of two Spirosoma agri KCTC 52727 and Spirosoma terrae KCTC 52035.</title>
        <authorList>
            <person name="Rojas J."/>
            <person name="Ambika Manirajan B."/>
            <person name="Suarez C."/>
            <person name="Ratering S."/>
            <person name="Schnell S."/>
        </authorList>
    </citation>
    <scope>NUCLEOTIDE SEQUENCE [LARGE SCALE GENOMIC DNA]</scope>
    <source>
        <strain evidence="7 8">KCTC 52035</strain>
    </source>
</reference>
<dbReference type="InterPro" id="IPR007627">
    <property type="entry name" value="RNA_pol_sigma70_r2"/>
</dbReference>
<protein>
    <submittedName>
        <fullName evidence="7">RNA polymerase sigma factor</fullName>
    </submittedName>
</protein>
<feature type="domain" description="RNA polymerase sigma-70 region 2" evidence="5">
    <location>
        <begin position="30"/>
        <end position="94"/>
    </location>
</feature>
<evidence type="ECO:0000259" key="5">
    <source>
        <dbReference type="Pfam" id="PF04542"/>
    </source>
</evidence>
<dbReference type="Pfam" id="PF08281">
    <property type="entry name" value="Sigma70_r4_2"/>
    <property type="match status" value="1"/>
</dbReference>
<dbReference type="Proteomes" id="UP000474175">
    <property type="component" value="Unassembled WGS sequence"/>
</dbReference>
<dbReference type="InterPro" id="IPR036388">
    <property type="entry name" value="WH-like_DNA-bd_sf"/>
</dbReference>
<name>A0A6L9L2J5_9BACT</name>
<accession>A0A6L9L2J5</accession>
<dbReference type="SUPFAM" id="SSF88946">
    <property type="entry name" value="Sigma2 domain of RNA polymerase sigma factors"/>
    <property type="match status" value="1"/>
</dbReference>
<evidence type="ECO:0000256" key="3">
    <source>
        <dbReference type="ARBA" id="ARBA00023082"/>
    </source>
</evidence>
<proteinExistence type="inferred from homology"/>
<dbReference type="Pfam" id="PF04542">
    <property type="entry name" value="Sigma70_r2"/>
    <property type="match status" value="1"/>
</dbReference>
<evidence type="ECO:0000259" key="6">
    <source>
        <dbReference type="Pfam" id="PF08281"/>
    </source>
</evidence>
<dbReference type="InterPro" id="IPR014284">
    <property type="entry name" value="RNA_pol_sigma-70_dom"/>
</dbReference>
<evidence type="ECO:0000313" key="8">
    <source>
        <dbReference type="Proteomes" id="UP000474175"/>
    </source>
</evidence>
<dbReference type="InterPro" id="IPR013249">
    <property type="entry name" value="RNA_pol_sigma70_r4_t2"/>
</dbReference>
<sequence length="195" mass="22291">MALFGHKSYRTLTELVVGCQQGQPRAQRAFYERYQARMLGVCVRYARTVAEAEDIFQEAFVKVFAHIEELDKPESADSWVKAVVVRTAINYYHRVTRPQENLTSYEALSESPSSDDHLKLLAGYDQEAILGLLARLPDAYRLVVNLYLIEGYTHAEIAQLINVPEATARSRFSRARQLLLTLINHHGLQRHEFLG</sequence>
<dbReference type="InterPro" id="IPR013324">
    <property type="entry name" value="RNA_pol_sigma_r3/r4-like"/>
</dbReference>
<evidence type="ECO:0000256" key="2">
    <source>
        <dbReference type="ARBA" id="ARBA00023015"/>
    </source>
</evidence>
<dbReference type="SUPFAM" id="SSF88659">
    <property type="entry name" value="Sigma3 and sigma4 domains of RNA polymerase sigma factors"/>
    <property type="match status" value="1"/>
</dbReference>
<dbReference type="GO" id="GO:0016987">
    <property type="term" value="F:sigma factor activity"/>
    <property type="evidence" value="ECO:0007669"/>
    <property type="project" value="UniProtKB-KW"/>
</dbReference>
<dbReference type="RefSeq" id="WP_163941938.1">
    <property type="nucleotide sequence ID" value="NZ_JAAFZH010000001.1"/>
</dbReference>
<gene>
    <name evidence="7" type="ORF">GK108_01925</name>
</gene>
<keyword evidence="2" id="KW-0805">Transcription regulation</keyword>
<dbReference type="Gene3D" id="1.10.1740.10">
    <property type="match status" value="1"/>
</dbReference>
<evidence type="ECO:0000313" key="7">
    <source>
        <dbReference type="EMBL" id="NDU93617.1"/>
    </source>
</evidence>
<dbReference type="InterPro" id="IPR013325">
    <property type="entry name" value="RNA_pol_sigma_r2"/>
</dbReference>
<organism evidence="7 8">
    <name type="scientific">Spirosoma terrae</name>
    <dbReference type="NCBI Taxonomy" id="1968276"/>
    <lineage>
        <taxon>Bacteria</taxon>
        <taxon>Pseudomonadati</taxon>
        <taxon>Bacteroidota</taxon>
        <taxon>Cytophagia</taxon>
        <taxon>Cytophagales</taxon>
        <taxon>Cytophagaceae</taxon>
        <taxon>Spirosoma</taxon>
    </lineage>
</organism>
<keyword evidence="3" id="KW-0731">Sigma factor</keyword>
<dbReference type="PANTHER" id="PTHR43133:SF46">
    <property type="entry name" value="RNA POLYMERASE SIGMA-70 FACTOR ECF SUBFAMILY"/>
    <property type="match status" value="1"/>
</dbReference>
<dbReference type="PANTHER" id="PTHR43133">
    <property type="entry name" value="RNA POLYMERASE ECF-TYPE SIGMA FACTO"/>
    <property type="match status" value="1"/>
</dbReference>
<evidence type="ECO:0000256" key="4">
    <source>
        <dbReference type="ARBA" id="ARBA00023163"/>
    </source>
</evidence>